<keyword evidence="7 16" id="KW-0479">Metal-binding</keyword>
<dbReference type="AlphaFoldDB" id="X7EKH1"/>
<dbReference type="eggNOG" id="COG1622">
    <property type="taxonomic scope" value="Bacteria"/>
</dbReference>
<dbReference type="GO" id="GO:0004129">
    <property type="term" value="F:cytochrome-c oxidase activity"/>
    <property type="evidence" value="ECO:0007669"/>
    <property type="project" value="UniProtKB-EC"/>
</dbReference>
<proteinExistence type="inferred from homology"/>
<keyword evidence="4 16" id="KW-0349">Heme</keyword>
<comment type="caution">
    <text evidence="20">The sequence shown here is derived from an EMBL/GenBank/DDBJ whole genome shotgun (WGS) entry which is preliminary data.</text>
</comment>
<evidence type="ECO:0000259" key="18">
    <source>
        <dbReference type="PROSITE" id="PS50857"/>
    </source>
</evidence>
<keyword evidence="8" id="KW-0249">Electron transport</keyword>
<evidence type="ECO:0000256" key="15">
    <source>
        <dbReference type="ARBA" id="ARBA00047816"/>
    </source>
</evidence>
<dbReference type="CDD" id="cd04213">
    <property type="entry name" value="CuRO_CcO_Caa3_II"/>
    <property type="match status" value="1"/>
</dbReference>
<evidence type="ECO:0000256" key="5">
    <source>
        <dbReference type="ARBA" id="ARBA00022660"/>
    </source>
</evidence>
<comment type="catalytic activity">
    <reaction evidence="15">
        <text>4 Fe(II)-[cytochrome c] + O2 + 8 H(+)(in) = 4 Fe(III)-[cytochrome c] + 2 H2O + 4 H(+)(out)</text>
        <dbReference type="Rhea" id="RHEA:11436"/>
        <dbReference type="Rhea" id="RHEA-COMP:10350"/>
        <dbReference type="Rhea" id="RHEA-COMP:14399"/>
        <dbReference type="ChEBI" id="CHEBI:15377"/>
        <dbReference type="ChEBI" id="CHEBI:15378"/>
        <dbReference type="ChEBI" id="CHEBI:15379"/>
        <dbReference type="ChEBI" id="CHEBI:29033"/>
        <dbReference type="ChEBI" id="CHEBI:29034"/>
        <dbReference type="EC" id="7.1.1.9"/>
    </reaction>
</comment>
<evidence type="ECO:0000256" key="8">
    <source>
        <dbReference type="ARBA" id="ARBA00022982"/>
    </source>
</evidence>
<evidence type="ECO:0000256" key="10">
    <source>
        <dbReference type="ARBA" id="ARBA00023004"/>
    </source>
</evidence>
<feature type="domain" description="Cytochrome c" evidence="19">
    <location>
        <begin position="236"/>
        <end position="328"/>
    </location>
</feature>
<reference evidence="20 21" key="1">
    <citation type="submission" date="2014-01" db="EMBL/GenBank/DDBJ databases">
        <title>Roseivivax halodurans JCM 10272 Genome Sequencing.</title>
        <authorList>
            <person name="Lai Q."/>
            <person name="Li G."/>
            <person name="Shao Z."/>
        </authorList>
    </citation>
    <scope>NUCLEOTIDE SEQUENCE [LARGE SCALE GENOMIC DNA]</scope>
    <source>
        <strain evidence="20 21">JCM 10272</strain>
    </source>
</reference>
<evidence type="ECO:0000256" key="2">
    <source>
        <dbReference type="ARBA" id="ARBA00007866"/>
    </source>
</evidence>
<dbReference type="SUPFAM" id="SSF46626">
    <property type="entry name" value="Cytochrome c"/>
    <property type="match status" value="1"/>
</dbReference>
<evidence type="ECO:0000256" key="7">
    <source>
        <dbReference type="ARBA" id="ARBA00022723"/>
    </source>
</evidence>
<dbReference type="eggNOG" id="COG2010">
    <property type="taxonomic scope" value="Bacteria"/>
</dbReference>
<evidence type="ECO:0000256" key="4">
    <source>
        <dbReference type="ARBA" id="ARBA00022617"/>
    </source>
</evidence>
<feature type="transmembrane region" description="Helical" evidence="17">
    <location>
        <begin position="38"/>
        <end position="63"/>
    </location>
</feature>
<comment type="subcellular location">
    <subcellularLocation>
        <location evidence="1">Membrane</location>
        <topology evidence="1">Multi-pass membrane protein</topology>
    </subcellularLocation>
</comment>
<dbReference type="Pfam" id="PF00034">
    <property type="entry name" value="Cytochrom_C"/>
    <property type="match status" value="1"/>
</dbReference>
<dbReference type="InterPro" id="IPR045187">
    <property type="entry name" value="CcO_II"/>
</dbReference>
<evidence type="ECO:0000256" key="13">
    <source>
        <dbReference type="ARBA" id="ARBA00024688"/>
    </source>
</evidence>
<dbReference type="PATRIC" id="fig|1449350.3.peg.381"/>
<dbReference type="GO" id="GO:0016491">
    <property type="term" value="F:oxidoreductase activity"/>
    <property type="evidence" value="ECO:0007669"/>
    <property type="project" value="InterPro"/>
</dbReference>
<dbReference type="InterPro" id="IPR014222">
    <property type="entry name" value="Cyt_c_oxidase_su2"/>
</dbReference>
<keyword evidence="12 17" id="KW-0472">Membrane</keyword>
<feature type="transmembrane region" description="Helical" evidence="17">
    <location>
        <begin position="75"/>
        <end position="100"/>
    </location>
</feature>
<dbReference type="GO" id="GO:0020037">
    <property type="term" value="F:heme binding"/>
    <property type="evidence" value="ECO:0007669"/>
    <property type="project" value="InterPro"/>
</dbReference>
<keyword evidence="6 17" id="KW-0812">Transmembrane</keyword>
<feature type="domain" description="Cytochrome oxidase subunit II copper A binding" evidence="18">
    <location>
        <begin position="109"/>
        <end position="225"/>
    </location>
</feature>
<comment type="function">
    <text evidence="13">Subunits I and II form the functional core of the enzyme complex. Electrons originating in cytochrome c are transferred via heme a and Cu(A) to the binuclear center formed by heme a3 and Cu(B).</text>
</comment>
<dbReference type="PANTHER" id="PTHR22888:SF9">
    <property type="entry name" value="CYTOCHROME C OXIDASE SUBUNIT 2"/>
    <property type="match status" value="1"/>
</dbReference>
<keyword evidence="10 16" id="KW-0408">Iron</keyword>
<dbReference type="InterPro" id="IPR036909">
    <property type="entry name" value="Cyt_c-like_dom_sf"/>
</dbReference>
<name>X7EKH1_9RHOB</name>
<evidence type="ECO:0000256" key="16">
    <source>
        <dbReference type="PROSITE-ProRule" id="PRU00433"/>
    </source>
</evidence>
<dbReference type="PROSITE" id="PS50857">
    <property type="entry name" value="COX2_CUA"/>
    <property type="match status" value="1"/>
</dbReference>
<dbReference type="InterPro" id="IPR009056">
    <property type="entry name" value="Cyt_c-like_dom"/>
</dbReference>
<evidence type="ECO:0000256" key="6">
    <source>
        <dbReference type="ARBA" id="ARBA00022692"/>
    </source>
</evidence>
<keyword evidence="3" id="KW-0813">Transport</keyword>
<evidence type="ECO:0000256" key="14">
    <source>
        <dbReference type="ARBA" id="ARBA00031399"/>
    </source>
</evidence>
<dbReference type="InterPro" id="IPR001505">
    <property type="entry name" value="Copper_CuA"/>
</dbReference>
<dbReference type="PROSITE" id="PS00078">
    <property type="entry name" value="COX2"/>
    <property type="match status" value="1"/>
</dbReference>
<dbReference type="InterPro" id="IPR008972">
    <property type="entry name" value="Cupredoxin"/>
</dbReference>
<comment type="similarity">
    <text evidence="2">Belongs to the cytochrome c oxidase subunit 2 family.</text>
</comment>
<dbReference type="Pfam" id="PF00116">
    <property type="entry name" value="COX2"/>
    <property type="match status" value="1"/>
</dbReference>
<keyword evidence="11" id="KW-0186">Copper</keyword>
<protein>
    <recommendedName>
        <fullName evidence="14">Cytochrome aa3 subunit 2</fullName>
    </recommendedName>
</protein>
<dbReference type="Gene3D" id="2.60.40.420">
    <property type="entry name" value="Cupredoxins - blue copper proteins"/>
    <property type="match status" value="1"/>
</dbReference>
<gene>
    <name evidence="20" type="ORF">OCH239_01885</name>
</gene>
<evidence type="ECO:0000313" key="20">
    <source>
        <dbReference type="EMBL" id="ETX16599.1"/>
    </source>
</evidence>
<evidence type="ECO:0000259" key="19">
    <source>
        <dbReference type="PROSITE" id="PS51007"/>
    </source>
</evidence>
<evidence type="ECO:0000256" key="17">
    <source>
        <dbReference type="SAM" id="Phobius"/>
    </source>
</evidence>
<dbReference type="SUPFAM" id="SSF49503">
    <property type="entry name" value="Cupredoxins"/>
    <property type="match status" value="1"/>
</dbReference>
<dbReference type="InterPro" id="IPR002429">
    <property type="entry name" value="CcO_II-like_C"/>
</dbReference>
<dbReference type="NCBIfam" id="TIGR02866">
    <property type="entry name" value="CoxB"/>
    <property type="match status" value="1"/>
</dbReference>
<keyword evidence="5" id="KW-0679">Respiratory chain</keyword>
<accession>X7EKH1</accession>
<evidence type="ECO:0000256" key="11">
    <source>
        <dbReference type="ARBA" id="ARBA00023008"/>
    </source>
</evidence>
<dbReference type="GO" id="GO:0005507">
    <property type="term" value="F:copper ion binding"/>
    <property type="evidence" value="ECO:0007669"/>
    <property type="project" value="InterPro"/>
</dbReference>
<evidence type="ECO:0000313" key="21">
    <source>
        <dbReference type="Proteomes" id="UP000022447"/>
    </source>
</evidence>
<evidence type="ECO:0000256" key="3">
    <source>
        <dbReference type="ARBA" id="ARBA00022448"/>
    </source>
</evidence>
<keyword evidence="21" id="KW-1185">Reference proteome</keyword>
<evidence type="ECO:0000256" key="1">
    <source>
        <dbReference type="ARBA" id="ARBA00004141"/>
    </source>
</evidence>
<dbReference type="PANTHER" id="PTHR22888">
    <property type="entry name" value="CYTOCHROME C OXIDASE, SUBUNIT II"/>
    <property type="match status" value="1"/>
</dbReference>
<dbReference type="Proteomes" id="UP000022447">
    <property type="component" value="Unassembled WGS sequence"/>
</dbReference>
<dbReference type="GO" id="GO:0042773">
    <property type="term" value="P:ATP synthesis coupled electron transport"/>
    <property type="evidence" value="ECO:0007669"/>
    <property type="project" value="TreeGrafter"/>
</dbReference>
<sequence>MRPRLRQALCALALATLPGCSGVQHVLAPAGTDAGFLANLFWIMLAGAVVLWIFMNGLMVYVTRINVRQMSPKKAEALIIGGGIVFPTVVIACLLSYALAAMPDMRAEGTGTRLKVTGEQWWWRVEYWPEGADAPIVSANEIVLPAGSRSEIALTADKVIHSFWVPALGGKTDMFPGRETRMSLEPLEPGTYRGQCTEFCGDSHAWMAFNTVVLPQEEYDAWLENAATDAVAPEGEAATRGREVFFAEGCGACHQVRGTAATGKVGPDLTHLGSRTSLAAGTLPLDEPSLIRWVRDAKAVKPGAEMPAYDHLSDDDLSDLAAYLEGLI</sequence>
<dbReference type="GO" id="GO:0016020">
    <property type="term" value="C:membrane"/>
    <property type="evidence" value="ECO:0007669"/>
    <property type="project" value="UniProtKB-SubCell"/>
</dbReference>
<dbReference type="STRING" id="1449350.OCH239_01885"/>
<evidence type="ECO:0000256" key="9">
    <source>
        <dbReference type="ARBA" id="ARBA00022989"/>
    </source>
</evidence>
<organism evidence="20 21">
    <name type="scientific">Roseivivax halodurans JCM 10272</name>
    <dbReference type="NCBI Taxonomy" id="1449350"/>
    <lineage>
        <taxon>Bacteria</taxon>
        <taxon>Pseudomonadati</taxon>
        <taxon>Pseudomonadota</taxon>
        <taxon>Alphaproteobacteria</taxon>
        <taxon>Rhodobacterales</taxon>
        <taxon>Roseobacteraceae</taxon>
        <taxon>Roseivivax</taxon>
    </lineage>
</organism>
<evidence type="ECO:0000256" key="12">
    <source>
        <dbReference type="ARBA" id="ARBA00023136"/>
    </source>
</evidence>
<dbReference type="EMBL" id="JALZ01000001">
    <property type="protein sequence ID" value="ETX16599.1"/>
    <property type="molecule type" value="Genomic_DNA"/>
</dbReference>
<dbReference type="PROSITE" id="PS51007">
    <property type="entry name" value="CYTC"/>
    <property type="match status" value="1"/>
</dbReference>
<keyword evidence="9 17" id="KW-1133">Transmembrane helix</keyword>
<dbReference type="InterPro" id="IPR034236">
    <property type="entry name" value="CuRO_CcO_Caa3_II"/>
</dbReference>